<gene>
    <name evidence="2" type="ORF">GCM10022252_04900</name>
</gene>
<dbReference type="Pfam" id="PF08240">
    <property type="entry name" value="ADH_N"/>
    <property type="match status" value="1"/>
</dbReference>
<dbReference type="Proteomes" id="UP001501251">
    <property type="component" value="Unassembled WGS sequence"/>
</dbReference>
<sequence>MKAFVLRSYGSPDVLDLTDIDKPVPGDGEVLVRVRATSVQPYDWHHMRGEPYVARLMGGLGLRRPRISILGADMAGQVEAVGRNVTGFRPGDEVFALLKQGGFAEYVCVGQDELAPKPRNLSYEQAAAVPMAAVTALLGLRDEGRIQPGQRVLVNGASGGVGTFAVQLARAFGAKVTGVCGPRNVDLVRSIGADEVIDYAKEDFTRNGQRYDLLLDVAGGRSASACRRALTPRGTYVIVGGPGGRWLRPVGHMLSAFAASPFVSQRTARADAVGCAEKKRNLMTLTELIEAGKVTPVIDRGYPFEEIRTAVRYQEEGHSPGKVVITLAERRSAHGPATDGITPV</sequence>
<dbReference type="InterPro" id="IPR020843">
    <property type="entry name" value="ER"/>
</dbReference>
<dbReference type="InterPro" id="IPR013154">
    <property type="entry name" value="ADH-like_N"/>
</dbReference>
<feature type="domain" description="Enoyl reductase (ER)" evidence="1">
    <location>
        <begin position="10"/>
        <end position="325"/>
    </location>
</feature>
<dbReference type="InterPro" id="IPR050700">
    <property type="entry name" value="YIM1/Zinc_Alcohol_DH_Fams"/>
</dbReference>
<dbReference type="Gene3D" id="3.40.50.720">
    <property type="entry name" value="NAD(P)-binding Rossmann-like Domain"/>
    <property type="match status" value="1"/>
</dbReference>
<dbReference type="EMBL" id="BAABAQ010000001">
    <property type="protein sequence ID" value="GAA4181097.1"/>
    <property type="molecule type" value="Genomic_DNA"/>
</dbReference>
<evidence type="ECO:0000313" key="2">
    <source>
        <dbReference type="EMBL" id="GAA4181097.1"/>
    </source>
</evidence>
<comment type="caution">
    <text evidence="2">The sequence shown here is derived from an EMBL/GenBank/DDBJ whole genome shotgun (WGS) entry which is preliminary data.</text>
</comment>
<accession>A0ABP8AB30</accession>
<dbReference type="PANTHER" id="PTHR11695">
    <property type="entry name" value="ALCOHOL DEHYDROGENASE RELATED"/>
    <property type="match status" value="1"/>
</dbReference>
<evidence type="ECO:0000259" key="1">
    <source>
        <dbReference type="SMART" id="SM00829"/>
    </source>
</evidence>
<name>A0ABP8AB30_9ACTN</name>
<reference evidence="3" key="1">
    <citation type="journal article" date="2019" name="Int. J. Syst. Evol. Microbiol.">
        <title>The Global Catalogue of Microorganisms (GCM) 10K type strain sequencing project: providing services to taxonomists for standard genome sequencing and annotation.</title>
        <authorList>
            <consortium name="The Broad Institute Genomics Platform"/>
            <consortium name="The Broad Institute Genome Sequencing Center for Infectious Disease"/>
            <person name="Wu L."/>
            <person name="Ma J."/>
        </authorList>
    </citation>
    <scope>NUCLEOTIDE SEQUENCE [LARGE SCALE GENOMIC DNA]</scope>
    <source>
        <strain evidence="3">JCM 17388</strain>
    </source>
</reference>
<evidence type="ECO:0000313" key="3">
    <source>
        <dbReference type="Proteomes" id="UP001501251"/>
    </source>
</evidence>
<dbReference type="SMART" id="SM00829">
    <property type="entry name" value="PKS_ER"/>
    <property type="match status" value="1"/>
</dbReference>
<dbReference type="Pfam" id="PF13602">
    <property type="entry name" value="ADH_zinc_N_2"/>
    <property type="match status" value="1"/>
</dbReference>
<dbReference type="SUPFAM" id="SSF51735">
    <property type="entry name" value="NAD(P)-binding Rossmann-fold domains"/>
    <property type="match status" value="1"/>
</dbReference>
<dbReference type="CDD" id="cd08267">
    <property type="entry name" value="MDR1"/>
    <property type="match status" value="1"/>
</dbReference>
<proteinExistence type="predicted"/>
<dbReference type="PROSITE" id="PS01162">
    <property type="entry name" value="QOR_ZETA_CRYSTAL"/>
    <property type="match status" value="1"/>
</dbReference>
<dbReference type="Gene3D" id="3.90.180.10">
    <property type="entry name" value="Medium-chain alcohol dehydrogenases, catalytic domain"/>
    <property type="match status" value="1"/>
</dbReference>
<protein>
    <submittedName>
        <fullName evidence="2">NAD(P)-dependent alcohol dehydrogenase</fullName>
    </submittedName>
</protein>
<keyword evidence="3" id="KW-1185">Reference proteome</keyword>
<dbReference type="SUPFAM" id="SSF50129">
    <property type="entry name" value="GroES-like"/>
    <property type="match status" value="1"/>
</dbReference>
<dbReference type="InterPro" id="IPR002364">
    <property type="entry name" value="Quin_OxRdtase/zeta-crystal_CS"/>
</dbReference>
<dbReference type="InterPro" id="IPR036291">
    <property type="entry name" value="NAD(P)-bd_dom_sf"/>
</dbReference>
<dbReference type="PANTHER" id="PTHR11695:SF648">
    <property type="entry name" value="ZINC-BINDING OXIDOREDUCTASE"/>
    <property type="match status" value="1"/>
</dbReference>
<dbReference type="InterPro" id="IPR011032">
    <property type="entry name" value="GroES-like_sf"/>
</dbReference>
<organism evidence="2 3">
    <name type="scientific">Streptosporangium oxazolinicum</name>
    <dbReference type="NCBI Taxonomy" id="909287"/>
    <lineage>
        <taxon>Bacteria</taxon>
        <taxon>Bacillati</taxon>
        <taxon>Actinomycetota</taxon>
        <taxon>Actinomycetes</taxon>
        <taxon>Streptosporangiales</taxon>
        <taxon>Streptosporangiaceae</taxon>
        <taxon>Streptosporangium</taxon>
    </lineage>
</organism>